<name>A0ABQ9UY20_SAGOE</name>
<dbReference type="Pfam" id="PF05029">
    <property type="entry name" value="TIMELESS_C"/>
    <property type="match status" value="1"/>
</dbReference>
<protein>
    <recommendedName>
        <fullName evidence="3">Timeless C-terminal domain-containing protein</fullName>
    </recommendedName>
</protein>
<dbReference type="PANTHER" id="PTHR22940:SF4">
    <property type="entry name" value="PROTEIN TIMELESS HOMOLOG"/>
    <property type="match status" value="1"/>
</dbReference>
<proteinExistence type="inferred from homology"/>
<evidence type="ECO:0000313" key="4">
    <source>
        <dbReference type="EMBL" id="KAK2102004.1"/>
    </source>
</evidence>
<feature type="region of interest" description="Disordered" evidence="2">
    <location>
        <begin position="413"/>
        <end position="512"/>
    </location>
</feature>
<evidence type="ECO:0000256" key="1">
    <source>
        <dbReference type="ARBA" id="ARBA00008174"/>
    </source>
</evidence>
<dbReference type="EMBL" id="JASSZA010000009">
    <property type="protein sequence ID" value="KAK2102004.1"/>
    <property type="molecule type" value="Genomic_DNA"/>
</dbReference>
<feature type="compositionally biased region" description="Acidic residues" evidence="2">
    <location>
        <begin position="490"/>
        <end position="499"/>
    </location>
</feature>
<dbReference type="PANTHER" id="PTHR22940">
    <property type="entry name" value="TIMEOUT/TIMELESS-2"/>
    <property type="match status" value="1"/>
</dbReference>
<evidence type="ECO:0000256" key="2">
    <source>
        <dbReference type="SAM" id="MobiDB-lite"/>
    </source>
</evidence>
<evidence type="ECO:0000259" key="3">
    <source>
        <dbReference type="Pfam" id="PF05029"/>
    </source>
</evidence>
<accession>A0ABQ9UY20</accession>
<feature type="domain" description="Timeless C-terminal" evidence="3">
    <location>
        <begin position="327"/>
        <end position="413"/>
    </location>
</feature>
<gene>
    <name evidence="4" type="ORF">P7K49_019671</name>
</gene>
<comment type="similarity">
    <text evidence="1">Belongs to the timeless family.</text>
</comment>
<feature type="region of interest" description="Disordered" evidence="2">
    <location>
        <begin position="542"/>
        <end position="567"/>
    </location>
</feature>
<reference evidence="4 5" key="1">
    <citation type="submission" date="2023-05" db="EMBL/GenBank/DDBJ databases">
        <title>B98-5 Cell Line De Novo Hybrid Assembly: An Optical Mapping Approach.</title>
        <authorList>
            <person name="Kananen K."/>
            <person name="Auerbach J.A."/>
            <person name="Kautto E."/>
            <person name="Blachly J.S."/>
        </authorList>
    </citation>
    <scope>NUCLEOTIDE SEQUENCE [LARGE SCALE GENOMIC DNA]</scope>
    <source>
        <strain evidence="4">B95-8</strain>
        <tissue evidence="4">Cell line</tissue>
    </source>
</reference>
<organism evidence="4 5">
    <name type="scientific">Saguinus oedipus</name>
    <name type="common">Cotton-top tamarin</name>
    <name type="synonym">Oedipomidas oedipus</name>
    <dbReference type="NCBI Taxonomy" id="9490"/>
    <lineage>
        <taxon>Eukaryota</taxon>
        <taxon>Metazoa</taxon>
        <taxon>Chordata</taxon>
        <taxon>Craniata</taxon>
        <taxon>Vertebrata</taxon>
        <taxon>Euteleostomi</taxon>
        <taxon>Mammalia</taxon>
        <taxon>Eutheria</taxon>
        <taxon>Euarchontoglires</taxon>
        <taxon>Primates</taxon>
        <taxon>Haplorrhini</taxon>
        <taxon>Platyrrhini</taxon>
        <taxon>Cebidae</taxon>
        <taxon>Callitrichinae</taxon>
        <taxon>Saguinus</taxon>
    </lineage>
</organism>
<feature type="region of interest" description="Disordered" evidence="2">
    <location>
        <begin position="292"/>
        <end position="322"/>
    </location>
</feature>
<dbReference type="InterPro" id="IPR007725">
    <property type="entry name" value="TIMELESS_C"/>
</dbReference>
<sequence length="567" mass="64293">MSYVFPMLTSSPSLFWCSFACSAVVRAYVLLLRRYPQNSAHTNHCIVKMLHRLAHDLKMEALLFQLSVFCLFNHLLSDPAAGAYKELVTFAKYILAKFFALAAVNQKAFVELLFWKNTAVVREMTEGYGSLDDRSSSRRAPAWSPEEEAHLRELYLAHKDVEGQDVVEVILVHLNTVPRTRKQIIHHLVQLGLADSVKDFQRKGTHIVLWTEDQELELQRLFEEFQDSDDVLGLIMKHITAKRSRARIVDKLLALGLVAERRELYKKRRKKLTSSSLPKGAESLKDFCQEDLEKEENLPEEESEEEGEGGSEAEQVQDSSVLSTENLGQSLHQEGFSTPLLWLQNCLIRAADDREEDGCSQAVPLVPLTEENEEAMENEQFQQLLRKLGVRPPASGQETFWRIPAKLSPTQLRRVAASLSQPEEEQKLQPELQPEVPGEQDSDEEHRAQALRALLLARKKKAGLASPEEEDTVVGKEPLKAAPKKRQLLDSDEEQEEDEGSNRGRESDGTFFFFSNPEDKLYQPPYPLAYLDILSLPLAPVVPTAPELGAPGIQKKKRFQIEDDEDD</sequence>
<dbReference type="Proteomes" id="UP001266305">
    <property type="component" value="Unassembled WGS sequence"/>
</dbReference>
<dbReference type="InterPro" id="IPR044998">
    <property type="entry name" value="Timeless"/>
</dbReference>
<evidence type="ECO:0000313" key="5">
    <source>
        <dbReference type="Proteomes" id="UP001266305"/>
    </source>
</evidence>
<dbReference type="Pfam" id="PF26019">
    <property type="entry name" value="HTH_TIMELESS"/>
    <property type="match status" value="2"/>
</dbReference>
<feature type="compositionally biased region" description="Acidic residues" evidence="2">
    <location>
        <begin position="292"/>
        <end position="311"/>
    </location>
</feature>
<comment type="caution">
    <text evidence="4">The sequence shown here is derived from an EMBL/GenBank/DDBJ whole genome shotgun (WGS) entry which is preliminary data.</text>
</comment>
<keyword evidence="5" id="KW-1185">Reference proteome</keyword>